<dbReference type="Proteomes" id="UP000815325">
    <property type="component" value="Unassembled WGS sequence"/>
</dbReference>
<organism evidence="1 2">
    <name type="scientific">Dunaliella salina</name>
    <name type="common">Green alga</name>
    <name type="synonym">Protococcus salinus</name>
    <dbReference type="NCBI Taxonomy" id="3046"/>
    <lineage>
        <taxon>Eukaryota</taxon>
        <taxon>Viridiplantae</taxon>
        <taxon>Chlorophyta</taxon>
        <taxon>core chlorophytes</taxon>
        <taxon>Chlorophyceae</taxon>
        <taxon>CS clade</taxon>
        <taxon>Chlamydomonadales</taxon>
        <taxon>Dunaliellaceae</taxon>
        <taxon>Dunaliella</taxon>
    </lineage>
</organism>
<accession>A0ABQ7GJJ3</accession>
<evidence type="ECO:0000313" key="2">
    <source>
        <dbReference type="Proteomes" id="UP000815325"/>
    </source>
</evidence>
<name>A0ABQ7GJJ3_DUNSA</name>
<gene>
    <name evidence="1" type="ORF">DUNSADRAFT_8424</name>
</gene>
<keyword evidence="2" id="KW-1185">Reference proteome</keyword>
<proteinExistence type="predicted"/>
<evidence type="ECO:0000313" key="1">
    <source>
        <dbReference type="EMBL" id="KAF5834783.1"/>
    </source>
</evidence>
<sequence length="92" mass="10562">MQTQREAHAVHKLRQDAEDVEGLQREVELHTTISPDFLAKLQQLWRNYTEATDKVIGDAISKAKTEGVRQALEGLRKELRKGSVYPTYELAR</sequence>
<dbReference type="EMBL" id="MU069738">
    <property type="protein sequence ID" value="KAF5834783.1"/>
    <property type="molecule type" value="Genomic_DNA"/>
</dbReference>
<reference evidence="1" key="1">
    <citation type="submission" date="2017-08" db="EMBL/GenBank/DDBJ databases">
        <authorList>
            <person name="Polle J.E."/>
            <person name="Barry K."/>
            <person name="Cushman J."/>
            <person name="Schmutz J."/>
            <person name="Tran D."/>
            <person name="Hathwaick L.T."/>
            <person name="Yim W.C."/>
            <person name="Jenkins J."/>
            <person name="Mckie-Krisberg Z.M."/>
            <person name="Prochnik S."/>
            <person name="Lindquist E."/>
            <person name="Dockter R.B."/>
            <person name="Adam C."/>
            <person name="Molina H."/>
            <person name="Bunkerborg J."/>
            <person name="Jin E."/>
            <person name="Buchheim M."/>
            <person name="Magnuson J."/>
        </authorList>
    </citation>
    <scope>NUCLEOTIDE SEQUENCE</scope>
    <source>
        <strain evidence="1">CCAP 19/18</strain>
    </source>
</reference>
<protein>
    <submittedName>
        <fullName evidence="1">Uncharacterized protein</fullName>
    </submittedName>
</protein>
<comment type="caution">
    <text evidence="1">The sequence shown here is derived from an EMBL/GenBank/DDBJ whole genome shotgun (WGS) entry which is preliminary data.</text>
</comment>